<feature type="region of interest" description="Disordered" evidence="1">
    <location>
        <begin position="1"/>
        <end position="48"/>
    </location>
</feature>
<gene>
    <name evidence="2" type="ORF">NDU88_002901</name>
</gene>
<organism evidence="2 3">
    <name type="scientific">Pleurodeles waltl</name>
    <name type="common">Iberian ribbed newt</name>
    <dbReference type="NCBI Taxonomy" id="8319"/>
    <lineage>
        <taxon>Eukaryota</taxon>
        <taxon>Metazoa</taxon>
        <taxon>Chordata</taxon>
        <taxon>Craniata</taxon>
        <taxon>Vertebrata</taxon>
        <taxon>Euteleostomi</taxon>
        <taxon>Amphibia</taxon>
        <taxon>Batrachia</taxon>
        <taxon>Caudata</taxon>
        <taxon>Salamandroidea</taxon>
        <taxon>Salamandridae</taxon>
        <taxon>Pleurodelinae</taxon>
        <taxon>Pleurodeles</taxon>
    </lineage>
</organism>
<comment type="caution">
    <text evidence="2">The sequence shown here is derived from an EMBL/GenBank/DDBJ whole genome shotgun (WGS) entry which is preliminary data.</text>
</comment>
<dbReference type="AlphaFoldDB" id="A0AAV7P8D1"/>
<dbReference type="EMBL" id="JANPWB010000011">
    <property type="protein sequence ID" value="KAJ1124440.1"/>
    <property type="molecule type" value="Genomic_DNA"/>
</dbReference>
<keyword evidence="3" id="KW-1185">Reference proteome</keyword>
<feature type="compositionally biased region" description="Polar residues" evidence="1">
    <location>
        <begin position="1"/>
        <end position="10"/>
    </location>
</feature>
<name>A0AAV7P8D1_PLEWA</name>
<accession>A0AAV7P8D1</accession>
<protein>
    <submittedName>
        <fullName evidence="2">Uncharacterized protein</fullName>
    </submittedName>
</protein>
<evidence type="ECO:0000313" key="3">
    <source>
        <dbReference type="Proteomes" id="UP001066276"/>
    </source>
</evidence>
<sequence length="101" mass="11302">MAAARLSTSRGGAERETAADDRNTAHAHRRSLRCDPRDYQHSQDSDANVTGNRLRVCHPFVHVTLQVDYTSQRNKKQGCGCTTVPVREATFCRLLQQCSLT</sequence>
<dbReference type="Proteomes" id="UP001066276">
    <property type="component" value="Chromosome 7"/>
</dbReference>
<reference evidence="2" key="1">
    <citation type="journal article" date="2022" name="bioRxiv">
        <title>Sequencing and chromosome-scale assembly of the giantPleurodeles waltlgenome.</title>
        <authorList>
            <person name="Brown T."/>
            <person name="Elewa A."/>
            <person name="Iarovenko S."/>
            <person name="Subramanian E."/>
            <person name="Araus A.J."/>
            <person name="Petzold A."/>
            <person name="Susuki M."/>
            <person name="Suzuki K.-i.T."/>
            <person name="Hayashi T."/>
            <person name="Toyoda A."/>
            <person name="Oliveira C."/>
            <person name="Osipova E."/>
            <person name="Leigh N.D."/>
            <person name="Simon A."/>
            <person name="Yun M.H."/>
        </authorList>
    </citation>
    <scope>NUCLEOTIDE SEQUENCE</scope>
    <source>
        <strain evidence="2">20211129_DDA</strain>
        <tissue evidence="2">Liver</tissue>
    </source>
</reference>
<feature type="compositionally biased region" description="Basic and acidic residues" evidence="1">
    <location>
        <begin position="32"/>
        <end position="44"/>
    </location>
</feature>
<evidence type="ECO:0000313" key="2">
    <source>
        <dbReference type="EMBL" id="KAJ1124440.1"/>
    </source>
</evidence>
<proteinExistence type="predicted"/>
<feature type="compositionally biased region" description="Basic and acidic residues" evidence="1">
    <location>
        <begin position="12"/>
        <end position="24"/>
    </location>
</feature>
<evidence type="ECO:0000256" key="1">
    <source>
        <dbReference type="SAM" id="MobiDB-lite"/>
    </source>
</evidence>